<protein>
    <submittedName>
        <fullName evidence="2">ISL3 family transposase</fullName>
    </submittedName>
</protein>
<accession>A0A931IKE4</accession>
<dbReference type="EMBL" id="JADMLG010000034">
    <property type="protein sequence ID" value="MBH0781875.1"/>
    <property type="molecule type" value="Genomic_DNA"/>
</dbReference>
<reference evidence="2" key="1">
    <citation type="submission" date="2020-11" db="EMBL/GenBank/DDBJ databases">
        <title>Nocardia NEAU-351.nov., a novel actinomycete isolated from the cow dung.</title>
        <authorList>
            <person name="Zhang X."/>
        </authorList>
    </citation>
    <scope>NUCLEOTIDE SEQUENCE</scope>
    <source>
        <strain evidence="2">NEAU-351</strain>
    </source>
</reference>
<dbReference type="Gene3D" id="1.10.10.60">
    <property type="entry name" value="Homeodomain-like"/>
    <property type="match status" value="1"/>
</dbReference>
<sequence>MVGDGAVEALRQVLLPHLVGVRVVGVDGVGSKVLVDAVTEEDPRPCPVCGVVSVRVHSRYRRVVADLTVAGRSAELRLRGRKLFCDNAGCGRRIFAEQVPGLTARYQRRSIALGEVLRRCALALGGRTAARLCAGIVGVVSRMTLLRIIRALPMPDVGALTVIGVDEFAFRKGRRYGTILVDMATRRPVDLLPEASAEALAAWLVEHPGTEVICRDRAGYFAEGARRGAPEATNVADRWHLLANLTAAGERVLGRKRSCLKDKEPDRVDAAPQPPVDPPDAFFHGTLALRITRQHPQIRHMLEQGRTISAIARELHLDRKTVRRYARTDLDDLLRSGVRRASLIDPFVSHLRRRWGEGCDNATVLYSEIVALGFGGSVQTVRRQLQHWRVAGVPVEAPVVITPRKVAGWIMGRPDELDDDERDRLRAITERCEEIAVTTQLAAEFAMILRQLRGDELSDWAQRAEACGVREISAFAITLRRDWDAVVAGLSLSYSNGPTEGNVNRLKTIKRAMYGRAGFDLLRRRVLATT</sequence>
<dbReference type="InterPro" id="IPR047951">
    <property type="entry name" value="Transpos_ISL3"/>
</dbReference>
<evidence type="ECO:0000259" key="1">
    <source>
        <dbReference type="PROSITE" id="PS50531"/>
    </source>
</evidence>
<organism evidence="2 3">
    <name type="scientific">Nocardia bovistercoris</name>
    <dbReference type="NCBI Taxonomy" id="2785916"/>
    <lineage>
        <taxon>Bacteria</taxon>
        <taxon>Bacillati</taxon>
        <taxon>Actinomycetota</taxon>
        <taxon>Actinomycetes</taxon>
        <taxon>Mycobacteriales</taxon>
        <taxon>Nocardiaceae</taxon>
        <taxon>Nocardia</taxon>
    </lineage>
</organism>
<dbReference type="Pfam" id="PF01610">
    <property type="entry name" value="DDE_Tnp_ISL3"/>
    <property type="match status" value="2"/>
</dbReference>
<dbReference type="Proteomes" id="UP000655751">
    <property type="component" value="Unassembled WGS sequence"/>
</dbReference>
<keyword evidence="3" id="KW-1185">Reference proteome</keyword>
<proteinExistence type="predicted"/>
<evidence type="ECO:0000313" key="3">
    <source>
        <dbReference type="Proteomes" id="UP000655751"/>
    </source>
</evidence>
<dbReference type="RefSeq" id="WP_196154156.1">
    <property type="nucleotide sequence ID" value="NZ_JADMLG010000034.1"/>
</dbReference>
<feature type="domain" description="HTH IS21-type" evidence="1">
    <location>
        <begin position="293"/>
        <end position="355"/>
    </location>
</feature>
<dbReference type="PANTHER" id="PTHR33498">
    <property type="entry name" value="TRANSPOSASE FOR INSERTION SEQUENCE ELEMENT IS1557"/>
    <property type="match status" value="1"/>
</dbReference>
<dbReference type="PROSITE" id="PS50531">
    <property type="entry name" value="HTH_IS21"/>
    <property type="match status" value="1"/>
</dbReference>
<comment type="caution">
    <text evidence="2">The sequence shown here is derived from an EMBL/GenBank/DDBJ whole genome shotgun (WGS) entry which is preliminary data.</text>
</comment>
<dbReference type="InterPro" id="IPR002560">
    <property type="entry name" value="Transposase_DDE"/>
</dbReference>
<dbReference type="Pfam" id="PF14690">
    <property type="entry name" value="Zn_ribbon_ISL3"/>
    <property type="match status" value="1"/>
</dbReference>
<dbReference type="PANTHER" id="PTHR33498:SF1">
    <property type="entry name" value="TRANSPOSASE FOR INSERTION SEQUENCE ELEMENT IS1557"/>
    <property type="match status" value="1"/>
</dbReference>
<evidence type="ECO:0000313" key="2">
    <source>
        <dbReference type="EMBL" id="MBH0781875.1"/>
    </source>
</evidence>
<dbReference type="NCBIfam" id="NF033550">
    <property type="entry name" value="transpos_ISL3"/>
    <property type="match status" value="1"/>
</dbReference>
<dbReference type="InterPro" id="IPR017894">
    <property type="entry name" value="HTH_IS21_transposase_type"/>
</dbReference>
<name>A0A931IKE4_9NOCA</name>
<dbReference type="AlphaFoldDB" id="A0A931IKE4"/>
<dbReference type="InterPro" id="IPR029261">
    <property type="entry name" value="Transposase_Znf"/>
</dbReference>
<gene>
    <name evidence="2" type="ORF">IT779_36945</name>
</gene>